<name>A0A6J6PUH9_9ZZZZ</name>
<dbReference type="AlphaFoldDB" id="A0A6J6PUH9"/>
<sequence>MSVNSFADELRARSDEAIAALFEVRPDLLSPVPTDLSALSARANSTPSLMRALESLNKFQLEVLTAACILNEPFSKAELLSITTPEAGDELLRLWAAALVYKDGSKFRLPGNLRHLIGDEPAGLGPQSQKKIDFKLLKDLPADSAAVLDRLAWGPPRGQVANIKSPGKAIGWLLENNFLMVMDSRTVVLPREVGMHLRSGKVLKEFTPFANKFVGARRKQSDVDRAAIANISNFLRWCEELAHNWSDEPPVALRSGGVGIRDLKRSAYHLGIDENTLAFVAEILYLGGLIVVDSDDQILPTNSFDIWMSKSFEERWSSLVSLWFETSRVSGLVGKAGEKNVAALGPELDRAGIASMRKVTLNILAQNLELDPDISNLQEIIAWQMPQRFNAEYIEWTLREAEWLGLTGQGALSAFGSALLSGDENLGVENALPKPVDHILIQADNSAIAPGPLTVELSNMIGTIADIESRGGASVYRFSESSIRRGLDHGQTGEQIKDFLKKTSKTPVPQPLEYLINDVAKRHGRLRVGAATSYIRCEDEGLVTQILHDKKLESLLFRKLAPQVLVCDFEAADVIATLREASYLPAGENANGILVSAPAIRRAKSRPRPPRIISEIQAPNEIVIKAAVRTLRTGEKASSHKPREVPRTSANETLDLLHQYIEEQASLTIGYADTNGGVSNRLIDPISISLGTLIARDHATGEMASFRIPRITGVSPAK</sequence>
<evidence type="ECO:0000259" key="1">
    <source>
        <dbReference type="Pfam" id="PF13625"/>
    </source>
</evidence>
<proteinExistence type="predicted"/>
<gene>
    <name evidence="2" type="ORF">UFOPK2598_00568</name>
</gene>
<feature type="domain" description="Helicase XPB/Ssl2 N-terminal" evidence="1">
    <location>
        <begin position="439"/>
        <end position="561"/>
    </location>
</feature>
<protein>
    <submittedName>
        <fullName evidence="2">Unannotated protein</fullName>
    </submittedName>
</protein>
<reference evidence="2" key="1">
    <citation type="submission" date="2020-05" db="EMBL/GenBank/DDBJ databases">
        <authorList>
            <person name="Chiriac C."/>
            <person name="Salcher M."/>
            <person name="Ghai R."/>
            <person name="Kavagutti S V."/>
        </authorList>
    </citation>
    <scope>NUCLEOTIDE SEQUENCE</scope>
</reference>
<accession>A0A6J6PUH9</accession>
<dbReference type="PROSITE" id="PS52050">
    <property type="entry name" value="WYL"/>
    <property type="match status" value="1"/>
</dbReference>
<organism evidence="2">
    <name type="scientific">freshwater metagenome</name>
    <dbReference type="NCBI Taxonomy" id="449393"/>
    <lineage>
        <taxon>unclassified sequences</taxon>
        <taxon>metagenomes</taxon>
        <taxon>ecological metagenomes</taxon>
    </lineage>
</organism>
<dbReference type="InterPro" id="IPR032830">
    <property type="entry name" value="XPB/Ssl2_N"/>
</dbReference>
<evidence type="ECO:0000313" key="2">
    <source>
        <dbReference type="EMBL" id="CAB4700445.1"/>
    </source>
</evidence>
<dbReference type="EMBL" id="CAEZXV010000042">
    <property type="protein sequence ID" value="CAB4700445.1"/>
    <property type="molecule type" value="Genomic_DNA"/>
</dbReference>
<dbReference type="Pfam" id="PF13625">
    <property type="entry name" value="Helicase_C_3"/>
    <property type="match status" value="1"/>
</dbReference>